<sequence length="100" mass="11471">MASIRSDDSAGKPSVHSIKYRKVDGTIGYKRHVTKSFQHMPGAGKFRGNINTNHEFLFRNLDEQDPEKQHFRIKIDLLIEVDGMIIDHTNGEYNGNPNFQ</sequence>
<keyword evidence="2" id="KW-1185">Reference proteome</keyword>
<gene>
    <name evidence="1" type="ORF">SAMN04487996_12276</name>
</gene>
<dbReference type="Proteomes" id="UP000198748">
    <property type="component" value="Unassembled WGS sequence"/>
</dbReference>
<proteinExistence type="predicted"/>
<accession>A0A1G7WKB1</accession>
<dbReference type="AlphaFoldDB" id="A0A1G7WKB1"/>
<name>A0A1G7WKB1_9BACT</name>
<evidence type="ECO:0000313" key="2">
    <source>
        <dbReference type="Proteomes" id="UP000198748"/>
    </source>
</evidence>
<protein>
    <submittedName>
        <fullName evidence="1">Uncharacterized protein</fullName>
    </submittedName>
</protein>
<reference evidence="2" key="1">
    <citation type="submission" date="2016-10" db="EMBL/GenBank/DDBJ databases">
        <authorList>
            <person name="Varghese N."/>
            <person name="Submissions S."/>
        </authorList>
    </citation>
    <scope>NUCLEOTIDE SEQUENCE [LARGE SCALE GENOMIC DNA]</scope>
    <source>
        <strain evidence="2">DSM 25329</strain>
    </source>
</reference>
<evidence type="ECO:0000313" key="1">
    <source>
        <dbReference type="EMBL" id="SDG72289.1"/>
    </source>
</evidence>
<dbReference type="STRING" id="659014.SAMN04487996_12276"/>
<organism evidence="1 2">
    <name type="scientific">Dyadobacter soli</name>
    <dbReference type="NCBI Taxonomy" id="659014"/>
    <lineage>
        <taxon>Bacteria</taxon>
        <taxon>Pseudomonadati</taxon>
        <taxon>Bacteroidota</taxon>
        <taxon>Cytophagia</taxon>
        <taxon>Cytophagales</taxon>
        <taxon>Spirosomataceae</taxon>
        <taxon>Dyadobacter</taxon>
    </lineage>
</organism>
<dbReference type="EMBL" id="FNAN01000022">
    <property type="protein sequence ID" value="SDG72289.1"/>
    <property type="molecule type" value="Genomic_DNA"/>
</dbReference>